<dbReference type="EnsemblPlants" id="AET1Gv20751400.2">
    <property type="protein sequence ID" value="AET1Gv20751400.2"/>
    <property type="gene ID" value="AET1Gv20751400"/>
</dbReference>
<accession>A0A452ZFV3</accession>
<name>A0A452ZFV3_AEGTS</name>
<dbReference type="SUPFAM" id="SSF50494">
    <property type="entry name" value="Trypsin-like serine proteases"/>
    <property type="match status" value="1"/>
</dbReference>
<dbReference type="Gene3D" id="2.40.10.10">
    <property type="entry name" value="Trypsin-like serine proteases"/>
    <property type="match status" value="1"/>
</dbReference>
<sequence>RREYLFVWMMGRNRRGVVLVWCLSPRGRLMLPCFKWKRSRLNFVQLDQNLFVRQQGRLHMLLGMVFLDLDQGLCSSLSSGVVSKVVQIPSAQHSHLPSNVQTDNMDLPVMLQTTAAVHPGSSGGVIVNSHGRMVGLITSNAKHGGGSTIPRLNFSIPCKSLEMVFKYAANGDYTILEQLDKPNELLSSVWALAQAPSSLPFLSSPPGKSGEGKVSEFSKFLANQKEGLTSISDLEAFLKHKIPSKI</sequence>
<reference evidence="1" key="5">
    <citation type="journal article" date="2021" name="G3 (Bethesda)">
        <title>Aegilops tauschii genome assembly Aet v5.0 features greater sequence contiguity and improved annotation.</title>
        <authorList>
            <person name="Wang L."/>
            <person name="Zhu T."/>
            <person name="Rodriguez J.C."/>
            <person name="Deal K.R."/>
            <person name="Dubcovsky J."/>
            <person name="McGuire P.E."/>
            <person name="Lux T."/>
            <person name="Spannagl M."/>
            <person name="Mayer K.F.X."/>
            <person name="Baldrich P."/>
            <person name="Meyers B.C."/>
            <person name="Huo N."/>
            <person name="Gu Y.Q."/>
            <person name="Zhou H."/>
            <person name="Devos K.M."/>
            <person name="Bennetzen J.L."/>
            <person name="Unver T."/>
            <person name="Budak H."/>
            <person name="Gulick P.J."/>
            <person name="Galiba G."/>
            <person name="Kalapos B."/>
            <person name="Nelson D.R."/>
            <person name="Li P."/>
            <person name="You F.M."/>
            <person name="Luo M.C."/>
            <person name="Dvorak J."/>
        </authorList>
    </citation>
    <scope>NUCLEOTIDE SEQUENCE [LARGE SCALE GENOMIC DNA]</scope>
    <source>
        <strain evidence="1">cv. AL8/78</strain>
    </source>
</reference>
<protein>
    <submittedName>
        <fullName evidence="1">Uncharacterized protein</fullName>
    </submittedName>
</protein>
<evidence type="ECO:0000313" key="1">
    <source>
        <dbReference type="EnsemblPlants" id="AET1Gv20751400.2"/>
    </source>
</evidence>
<reference evidence="1" key="3">
    <citation type="journal article" date="2017" name="Nature">
        <title>Genome sequence of the progenitor of the wheat D genome Aegilops tauschii.</title>
        <authorList>
            <person name="Luo M.C."/>
            <person name="Gu Y.Q."/>
            <person name="Puiu D."/>
            <person name="Wang H."/>
            <person name="Twardziok S.O."/>
            <person name="Deal K.R."/>
            <person name="Huo N."/>
            <person name="Zhu T."/>
            <person name="Wang L."/>
            <person name="Wang Y."/>
            <person name="McGuire P.E."/>
            <person name="Liu S."/>
            <person name="Long H."/>
            <person name="Ramasamy R.K."/>
            <person name="Rodriguez J.C."/>
            <person name="Van S.L."/>
            <person name="Yuan L."/>
            <person name="Wang Z."/>
            <person name="Xia Z."/>
            <person name="Xiao L."/>
            <person name="Anderson O.D."/>
            <person name="Ouyang S."/>
            <person name="Liang Y."/>
            <person name="Zimin A.V."/>
            <person name="Pertea G."/>
            <person name="Qi P."/>
            <person name="Bennetzen J.L."/>
            <person name="Dai X."/>
            <person name="Dawson M.W."/>
            <person name="Muller H.G."/>
            <person name="Kugler K."/>
            <person name="Rivarola-Duarte L."/>
            <person name="Spannagl M."/>
            <person name="Mayer K.F.X."/>
            <person name="Lu F.H."/>
            <person name="Bevan M.W."/>
            <person name="Leroy P."/>
            <person name="Li P."/>
            <person name="You F.M."/>
            <person name="Sun Q."/>
            <person name="Liu Z."/>
            <person name="Lyons E."/>
            <person name="Wicker T."/>
            <person name="Salzberg S.L."/>
            <person name="Devos K.M."/>
            <person name="Dvorak J."/>
        </authorList>
    </citation>
    <scope>NUCLEOTIDE SEQUENCE [LARGE SCALE GENOMIC DNA]</scope>
    <source>
        <strain evidence="1">cv. AL8/78</strain>
    </source>
</reference>
<organism evidence="1 2">
    <name type="scientific">Aegilops tauschii subsp. strangulata</name>
    <name type="common">Goatgrass</name>
    <dbReference type="NCBI Taxonomy" id="200361"/>
    <lineage>
        <taxon>Eukaryota</taxon>
        <taxon>Viridiplantae</taxon>
        <taxon>Streptophyta</taxon>
        <taxon>Embryophyta</taxon>
        <taxon>Tracheophyta</taxon>
        <taxon>Spermatophyta</taxon>
        <taxon>Magnoliopsida</taxon>
        <taxon>Liliopsida</taxon>
        <taxon>Poales</taxon>
        <taxon>Poaceae</taxon>
        <taxon>BOP clade</taxon>
        <taxon>Pooideae</taxon>
        <taxon>Triticodae</taxon>
        <taxon>Triticeae</taxon>
        <taxon>Triticinae</taxon>
        <taxon>Aegilops</taxon>
    </lineage>
</organism>
<dbReference type="Pfam" id="PF13365">
    <property type="entry name" value="Trypsin_2"/>
    <property type="match status" value="1"/>
</dbReference>
<dbReference type="PANTHER" id="PTHR21004:SF0">
    <property type="entry name" value="PEROXISOMAL LEADER PEPTIDE-PROCESSING PROTEASE"/>
    <property type="match status" value="1"/>
</dbReference>
<dbReference type="GO" id="GO:0016485">
    <property type="term" value="P:protein processing"/>
    <property type="evidence" value="ECO:0007669"/>
    <property type="project" value="InterPro"/>
</dbReference>
<keyword evidence="2" id="KW-1185">Reference proteome</keyword>
<dbReference type="InterPro" id="IPR039245">
    <property type="entry name" value="TYSND1/DEG15"/>
</dbReference>
<evidence type="ECO:0000313" key="2">
    <source>
        <dbReference type="Proteomes" id="UP000015105"/>
    </source>
</evidence>
<reference evidence="2" key="2">
    <citation type="journal article" date="2017" name="Nat. Plants">
        <title>The Aegilops tauschii genome reveals multiple impacts of transposons.</title>
        <authorList>
            <person name="Zhao G."/>
            <person name="Zou C."/>
            <person name="Li K."/>
            <person name="Wang K."/>
            <person name="Li T."/>
            <person name="Gao L."/>
            <person name="Zhang X."/>
            <person name="Wang H."/>
            <person name="Yang Z."/>
            <person name="Liu X."/>
            <person name="Jiang W."/>
            <person name="Mao L."/>
            <person name="Kong X."/>
            <person name="Jiao Y."/>
            <person name="Jia J."/>
        </authorList>
    </citation>
    <scope>NUCLEOTIDE SEQUENCE [LARGE SCALE GENOMIC DNA]</scope>
    <source>
        <strain evidence="2">cv. AL8/78</strain>
    </source>
</reference>
<dbReference type="FunFam" id="2.40.10.10:FF:000096">
    <property type="entry name" value="Glyoxysomal processing protease glyoxysomal"/>
    <property type="match status" value="1"/>
</dbReference>
<dbReference type="Gramene" id="AET1Gv20751400.2">
    <property type="protein sequence ID" value="AET1Gv20751400.2"/>
    <property type="gene ID" value="AET1Gv20751400"/>
</dbReference>
<dbReference type="GO" id="GO:0004252">
    <property type="term" value="F:serine-type endopeptidase activity"/>
    <property type="evidence" value="ECO:0007669"/>
    <property type="project" value="InterPro"/>
</dbReference>
<dbReference type="InterPro" id="IPR043504">
    <property type="entry name" value="Peptidase_S1_PA_chymotrypsin"/>
</dbReference>
<dbReference type="Proteomes" id="UP000015105">
    <property type="component" value="Chromosome 1D"/>
</dbReference>
<dbReference type="GO" id="GO:0005777">
    <property type="term" value="C:peroxisome"/>
    <property type="evidence" value="ECO:0007669"/>
    <property type="project" value="InterPro"/>
</dbReference>
<dbReference type="InterPro" id="IPR009003">
    <property type="entry name" value="Peptidase_S1_PA"/>
</dbReference>
<dbReference type="PANTHER" id="PTHR21004">
    <property type="entry name" value="SERINE PROTEASE-RELATED"/>
    <property type="match status" value="1"/>
</dbReference>
<reference evidence="2" key="1">
    <citation type="journal article" date="2014" name="Science">
        <title>Ancient hybridizations among the ancestral genomes of bread wheat.</title>
        <authorList>
            <consortium name="International Wheat Genome Sequencing Consortium,"/>
            <person name="Marcussen T."/>
            <person name="Sandve S.R."/>
            <person name="Heier L."/>
            <person name="Spannagl M."/>
            <person name="Pfeifer M."/>
            <person name="Jakobsen K.S."/>
            <person name="Wulff B.B."/>
            <person name="Steuernagel B."/>
            <person name="Mayer K.F."/>
            <person name="Olsen O.A."/>
        </authorList>
    </citation>
    <scope>NUCLEOTIDE SEQUENCE [LARGE SCALE GENOMIC DNA]</scope>
    <source>
        <strain evidence="2">cv. AL8/78</strain>
    </source>
</reference>
<proteinExistence type="predicted"/>
<dbReference type="AlphaFoldDB" id="A0A452ZFV3"/>
<reference evidence="1" key="4">
    <citation type="submission" date="2019-03" db="UniProtKB">
        <authorList>
            <consortium name="EnsemblPlants"/>
        </authorList>
    </citation>
    <scope>IDENTIFICATION</scope>
</reference>